<proteinExistence type="predicted"/>
<dbReference type="PANTHER" id="PTHR12227:SF0">
    <property type="entry name" value="GLYCERATE KINASE"/>
    <property type="match status" value="1"/>
</dbReference>
<evidence type="ECO:0000259" key="2">
    <source>
        <dbReference type="Pfam" id="PF13660"/>
    </source>
</evidence>
<dbReference type="InterPro" id="IPR038614">
    <property type="entry name" value="GK_N_sf"/>
</dbReference>
<dbReference type="STRING" id="1197717.BED41_04765"/>
<evidence type="ECO:0000313" key="3">
    <source>
        <dbReference type="EMBL" id="ANZ46573.1"/>
    </source>
</evidence>
<gene>
    <name evidence="3" type="ORF">BED41_04765</name>
</gene>
<dbReference type="EMBL" id="CP016757">
    <property type="protein sequence ID" value="ANZ46573.1"/>
    <property type="molecule type" value="Genomic_DNA"/>
</dbReference>
<evidence type="ECO:0000313" key="4">
    <source>
        <dbReference type="Proteomes" id="UP000093044"/>
    </source>
</evidence>
<keyword evidence="4" id="KW-1185">Reference proteome</keyword>
<dbReference type="Gene3D" id="3.40.1480.10">
    <property type="entry name" value="MOFRL domain"/>
    <property type="match status" value="1"/>
</dbReference>
<dbReference type="Gene3D" id="3.40.50.10180">
    <property type="entry name" value="Glycerate kinase, MOFRL-like N-terminal domain"/>
    <property type="match status" value="1"/>
</dbReference>
<reference evidence="3" key="1">
    <citation type="submission" date="2016-08" db="EMBL/GenBank/DDBJ databases">
        <title>Complete genome of Cloacibacillus porcorum.</title>
        <authorList>
            <person name="Looft T."/>
            <person name="Bayles D.O."/>
            <person name="Alt D.P."/>
        </authorList>
    </citation>
    <scope>NUCLEOTIDE SEQUENCE [LARGE SCALE GENOMIC DNA]</scope>
    <source>
        <strain evidence="3">CL-84</strain>
    </source>
</reference>
<accession>A0A1B2I9D0</accession>
<name>A0A1B2I9D0_9BACT</name>
<dbReference type="KEGG" id="cpor:BED41_04765"/>
<dbReference type="InterPro" id="IPR025286">
    <property type="entry name" value="MOFRL_assoc_dom"/>
</dbReference>
<sequence length="415" mass="44028">MTNSTLRKDAEKIYTAALREAMPEEAVRRALREMRPVEELVLVAIGKAAWRMAKAACDELGERIACGAVITKYGHSEGPIANLSIYEAGHPILDENGLEAAKAALELTKRESEGRAVLFLVSGGGSALFESLLPGVTLEYMRGLNGRLLACGADIQEINTIRKLFSAVKGGRFARHCAPSKIYQIVLSDVLGDDLGSIASGPAAPNPARAEDIRHINDKYSLGIDDKVIEGQKPVETPNVTTVMAANVRILCEAAARRAEELGYNAYIIDDAVDGDVEELAERIYGASKLAGAQDSPYRRPCALIFGGEPTVRLKGKGLGGRNQELALIMAKYLAGSDGMVFVSCGSDGTDGPTEAAGGMTDGSTWDLISKRGADPAALLADNDSNRALKIGDSLIVTGPTGTNVNDLMLLLVDR</sequence>
<dbReference type="Pfam" id="PF13660">
    <property type="entry name" value="DUF4147"/>
    <property type="match status" value="1"/>
</dbReference>
<dbReference type="InterPro" id="IPR037035">
    <property type="entry name" value="GK-like_C_sf"/>
</dbReference>
<evidence type="ECO:0008006" key="5">
    <source>
        <dbReference type="Google" id="ProtNLM"/>
    </source>
</evidence>
<dbReference type="GO" id="GO:0005737">
    <property type="term" value="C:cytoplasm"/>
    <property type="evidence" value="ECO:0007669"/>
    <property type="project" value="TreeGrafter"/>
</dbReference>
<dbReference type="InterPro" id="IPR039760">
    <property type="entry name" value="MOFRL_protein"/>
</dbReference>
<dbReference type="InterPro" id="IPR007835">
    <property type="entry name" value="MOFRL"/>
</dbReference>
<dbReference type="PANTHER" id="PTHR12227">
    <property type="entry name" value="GLYCERATE KINASE"/>
    <property type="match status" value="1"/>
</dbReference>
<evidence type="ECO:0000259" key="1">
    <source>
        <dbReference type="Pfam" id="PF05161"/>
    </source>
</evidence>
<dbReference type="Proteomes" id="UP000093044">
    <property type="component" value="Chromosome"/>
</dbReference>
<dbReference type="SUPFAM" id="SSF82544">
    <property type="entry name" value="GckA/TtuD-like"/>
    <property type="match status" value="1"/>
</dbReference>
<protein>
    <recommendedName>
        <fullName evidence="5">Glycerate kinase</fullName>
    </recommendedName>
</protein>
<dbReference type="AlphaFoldDB" id="A0A1B2I9D0"/>
<feature type="domain" description="MOFRL" evidence="1">
    <location>
        <begin position="302"/>
        <end position="407"/>
    </location>
</feature>
<dbReference type="GO" id="GO:0008887">
    <property type="term" value="F:glycerate kinase activity"/>
    <property type="evidence" value="ECO:0007669"/>
    <property type="project" value="InterPro"/>
</dbReference>
<feature type="domain" description="MOFRL-associated" evidence="2">
    <location>
        <begin position="10"/>
        <end position="228"/>
    </location>
</feature>
<dbReference type="Pfam" id="PF05161">
    <property type="entry name" value="MOFRL"/>
    <property type="match status" value="1"/>
</dbReference>
<organism evidence="3 4">
    <name type="scientific">Cloacibacillus porcorum</name>
    <dbReference type="NCBI Taxonomy" id="1197717"/>
    <lineage>
        <taxon>Bacteria</taxon>
        <taxon>Thermotogati</taxon>
        <taxon>Synergistota</taxon>
        <taxon>Synergistia</taxon>
        <taxon>Synergistales</taxon>
        <taxon>Synergistaceae</taxon>
        <taxon>Cloacibacillus</taxon>
    </lineage>
</organism>